<gene>
    <name evidence="2" type="ORF">NIES46_30300</name>
</gene>
<comment type="caution">
    <text evidence="2">The sequence shown here is derived from an EMBL/GenBank/DDBJ whole genome shotgun (WGS) entry which is preliminary data.</text>
</comment>
<dbReference type="InterPro" id="IPR012869">
    <property type="entry name" value="RHH_5"/>
</dbReference>
<organism evidence="2 3">
    <name type="scientific">Limnospira platensis NIES-46</name>
    <dbReference type="NCBI Taxonomy" id="1236695"/>
    <lineage>
        <taxon>Bacteria</taxon>
        <taxon>Bacillati</taxon>
        <taxon>Cyanobacteriota</taxon>
        <taxon>Cyanophyceae</taxon>
        <taxon>Oscillatoriophycideae</taxon>
        <taxon>Oscillatoriales</taxon>
        <taxon>Sirenicapillariaceae</taxon>
        <taxon>Limnospira</taxon>
    </lineage>
</organism>
<evidence type="ECO:0000313" key="2">
    <source>
        <dbReference type="EMBL" id="GCE94970.1"/>
    </source>
</evidence>
<keyword evidence="3" id="KW-1185">Reference proteome</keyword>
<dbReference type="Pfam" id="PF07878">
    <property type="entry name" value="RHH_5"/>
    <property type="match status" value="1"/>
</dbReference>
<dbReference type="EMBL" id="BIMW01000116">
    <property type="protein sequence ID" value="GCE94970.1"/>
    <property type="molecule type" value="Genomic_DNA"/>
</dbReference>
<dbReference type="Proteomes" id="UP000326169">
    <property type="component" value="Unassembled WGS sequence"/>
</dbReference>
<sequence length="65" mass="7173">MISGLKTVGGPTKLARIAFYVDPEIKEKLEKLAGIQRRTLSNLMAVIAEKAVEEAEKEELTDNSK</sequence>
<evidence type="ECO:0000313" key="3">
    <source>
        <dbReference type="Proteomes" id="UP000326169"/>
    </source>
</evidence>
<name>A0A5M3TAI9_LIMPL</name>
<proteinExistence type="predicted"/>
<evidence type="ECO:0000259" key="1">
    <source>
        <dbReference type="Pfam" id="PF07878"/>
    </source>
</evidence>
<protein>
    <recommendedName>
        <fullName evidence="1">CopG-like ribbon-helix-helix domain-containing protein</fullName>
    </recommendedName>
</protein>
<feature type="domain" description="CopG-like ribbon-helix-helix" evidence="1">
    <location>
        <begin position="16"/>
        <end position="56"/>
    </location>
</feature>
<accession>A0A5M3TAI9</accession>
<reference evidence="2 3" key="1">
    <citation type="journal article" date="2019" name="J Genomics">
        <title>The Draft Genome of a Hydrogen-producing Cyanobacterium, Arthrospira platensis NIES-46.</title>
        <authorList>
            <person name="Suzuki S."/>
            <person name="Yamaguchi H."/>
            <person name="Kawachi M."/>
        </authorList>
    </citation>
    <scope>NUCLEOTIDE SEQUENCE [LARGE SCALE GENOMIC DNA]</scope>
    <source>
        <strain evidence="2 3">NIES-46</strain>
    </source>
</reference>